<organism evidence="1">
    <name type="scientific">viral metagenome</name>
    <dbReference type="NCBI Taxonomy" id="1070528"/>
    <lineage>
        <taxon>unclassified sequences</taxon>
        <taxon>metagenomes</taxon>
        <taxon>organismal metagenomes</taxon>
    </lineage>
</organism>
<accession>A0A6C0FAG1</accession>
<sequence>MWSYIKNTLYNIFISHPQHVCMTYLEHFIFSLSLSGKFTVGAVQAFIHAVIPILFKTSSSDLVNSMQHTMHSSACKGNINYCDIINILHEYPESHYD</sequence>
<dbReference type="EMBL" id="MN738832">
    <property type="protein sequence ID" value="QHT38668.1"/>
    <property type="molecule type" value="Genomic_DNA"/>
</dbReference>
<protein>
    <submittedName>
        <fullName evidence="1">Uncharacterized protein</fullName>
    </submittedName>
</protein>
<dbReference type="Pfam" id="PF19883">
    <property type="entry name" value="DUF6356"/>
    <property type="match status" value="1"/>
</dbReference>
<reference evidence="1" key="1">
    <citation type="journal article" date="2020" name="Nature">
        <title>Giant virus diversity and host interactions through global metagenomics.</title>
        <authorList>
            <person name="Schulz F."/>
            <person name="Roux S."/>
            <person name="Paez-Espino D."/>
            <person name="Jungbluth S."/>
            <person name="Walsh D.A."/>
            <person name="Denef V.J."/>
            <person name="McMahon K.D."/>
            <person name="Konstantinidis K.T."/>
            <person name="Eloe-Fadrosh E.A."/>
            <person name="Kyrpides N.C."/>
            <person name="Woyke T."/>
        </authorList>
    </citation>
    <scope>NUCLEOTIDE SEQUENCE</scope>
    <source>
        <strain evidence="1">GVMAG-S-ERX556106-38</strain>
    </source>
</reference>
<evidence type="ECO:0000313" key="1">
    <source>
        <dbReference type="EMBL" id="QHT38668.1"/>
    </source>
</evidence>
<dbReference type="InterPro" id="IPR045936">
    <property type="entry name" value="DUF6356"/>
</dbReference>
<proteinExistence type="predicted"/>
<dbReference type="AlphaFoldDB" id="A0A6C0FAG1"/>
<name>A0A6C0FAG1_9ZZZZ</name>